<dbReference type="Gene3D" id="3.10.350.10">
    <property type="entry name" value="LysM domain"/>
    <property type="match status" value="2"/>
</dbReference>
<organism evidence="2 3">
    <name type="scientific">Coniella lustricola</name>
    <dbReference type="NCBI Taxonomy" id="2025994"/>
    <lineage>
        <taxon>Eukaryota</taxon>
        <taxon>Fungi</taxon>
        <taxon>Dikarya</taxon>
        <taxon>Ascomycota</taxon>
        <taxon>Pezizomycotina</taxon>
        <taxon>Sordariomycetes</taxon>
        <taxon>Sordariomycetidae</taxon>
        <taxon>Diaporthales</taxon>
        <taxon>Schizoparmaceae</taxon>
        <taxon>Coniella</taxon>
    </lineage>
</organism>
<accession>A0A2T3A178</accession>
<feature type="domain" description="LysM" evidence="1">
    <location>
        <begin position="44"/>
        <end position="88"/>
    </location>
</feature>
<dbReference type="STRING" id="2025994.A0A2T3A178"/>
<dbReference type="EMBL" id="KZ678514">
    <property type="protein sequence ID" value="PSR80926.1"/>
    <property type="molecule type" value="Genomic_DNA"/>
</dbReference>
<keyword evidence="3" id="KW-1185">Reference proteome</keyword>
<reference evidence="2 3" key="1">
    <citation type="journal article" date="2018" name="Mycol. Prog.">
        <title>Coniella lustricola, a new species from submerged detritus.</title>
        <authorList>
            <person name="Raudabaugh D.B."/>
            <person name="Iturriaga T."/>
            <person name="Carver A."/>
            <person name="Mondo S."/>
            <person name="Pangilinan J."/>
            <person name="Lipzen A."/>
            <person name="He G."/>
            <person name="Amirebrahimi M."/>
            <person name="Grigoriev I.V."/>
            <person name="Miller A.N."/>
        </authorList>
    </citation>
    <scope>NUCLEOTIDE SEQUENCE [LARGE SCALE GENOMIC DNA]</scope>
    <source>
        <strain evidence="2 3">B22-T-1</strain>
    </source>
</reference>
<dbReference type="Pfam" id="PF01476">
    <property type="entry name" value="LysM"/>
    <property type="match status" value="2"/>
</dbReference>
<sequence>MSILKISPSVAVGVHVIHAAAAVDYTVLDSAANVLNLNIEVSNMTHTVTANDIIYTIAEQYGAGACDVARLNVLADPEYIYADEVLSIPLLPTFPHGSSCFQVNNTAAQRTCIMAGPHIYTIMPGDTIQKIANRRFNIATDSVLNQTAQTGYIARLNPGIYDVLDAGDTVKIPIYYVA</sequence>
<dbReference type="InParanoid" id="A0A2T3A178"/>
<dbReference type="CDD" id="cd00118">
    <property type="entry name" value="LysM"/>
    <property type="match status" value="2"/>
</dbReference>
<proteinExistence type="predicted"/>
<dbReference type="InterPro" id="IPR018392">
    <property type="entry name" value="LysM"/>
</dbReference>
<dbReference type="PROSITE" id="PS51782">
    <property type="entry name" value="LYSM"/>
    <property type="match status" value="2"/>
</dbReference>
<protein>
    <recommendedName>
        <fullName evidence="1">LysM domain-containing protein</fullName>
    </recommendedName>
</protein>
<gene>
    <name evidence="2" type="ORF">BD289DRAFT_484654</name>
</gene>
<evidence type="ECO:0000313" key="3">
    <source>
        <dbReference type="Proteomes" id="UP000241462"/>
    </source>
</evidence>
<dbReference type="Proteomes" id="UP000241462">
    <property type="component" value="Unassembled WGS sequence"/>
</dbReference>
<feature type="domain" description="LysM" evidence="1">
    <location>
        <begin position="118"/>
        <end position="172"/>
    </location>
</feature>
<dbReference type="AlphaFoldDB" id="A0A2T3A178"/>
<name>A0A2T3A178_9PEZI</name>
<dbReference type="SMART" id="SM00257">
    <property type="entry name" value="LysM"/>
    <property type="match status" value="2"/>
</dbReference>
<dbReference type="SUPFAM" id="SSF54106">
    <property type="entry name" value="LysM domain"/>
    <property type="match status" value="1"/>
</dbReference>
<evidence type="ECO:0000259" key="1">
    <source>
        <dbReference type="PROSITE" id="PS51782"/>
    </source>
</evidence>
<evidence type="ECO:0000313" key="2">
    <source>
        <dbReference type="EMBL" id="PSR80926.1"/>
    </source>
</evidence>
<dbReference type="InterPro" id="IPR036779">
    <property type="entry name" value="LysM_dom_sf"/>
</dbReference>
<dbReference type="OrthoDB" id="2107166at2759"/>